<dbReference type="PROSITE" id="PS00924">
    <property type="entry name" value="ASP_GLU_RACEMASE_2"/>
    <property type="match status" value="1"/>
</dbReference>
<keyword evidence="4 8" id="KW-0573">Peptidoglycan synthesis</keyword>
<evidence type="ECO:0000256" key="1">
    <source>
        <dbReference type="ARBA" id="ARBA00001602"/>
    </source>
</evidence>
<organism evidence="9 10">
    <name type="scientific">Listeria grayi</name>
    <name type="common">Listeria murrayi</name>
    <dbReference type="NCBI Taxonomy" id="1641"/>
    <lineage>
        <taxon>Bacteria</taxon>
        <taxon>Bacillati</taxon>
        <taxon>Bacillota</taxon>
        <taxon>Bacilli</taxon>
        <taxon>Bacillales</taxon>
        <taxon>Listeriaceae</taxon>
        <taxon>Listeria</taxon>
    </lineage>
</organism>
<evidence type="ECO:0000256" key="7">
    <source>
        <dbReference type="ARBA" id="ARBA00070053"/>
    </source>
</evidence>
<feature type="binding site" evidence="8">
    <location>
        <begin position="41"/>
        <end position="42"/>
    </location>
    <ligand>
        <name>substrate</name>
    </ligand>
</feature>
<dbReference type="NCBIfam" id="TIGR00067">
    <property type="entry name" value="glut_race"/>
    <property type="match status" value="1"/>
</dbReference>
<dbReference type="Proteomes" id="UP000254879">
    <property type="component" value="Unassembled WGS sequence"/>
</dbReference>
<dbReference type="EC" id="5.1.1.3" evidence="2 8"/>
<feature type="active site" description="Proton donor/acceptor" evidence="8">
    <location>
        <position position="72"/>
    </location>
</feature>
<comment type="similarity">
    <text evidence="8">Belongs to the aspartate/glutamate racemases family.</text>
</comment>
<gene>
    <name evidence="8 9" type="primary">murI</name>
    <name evidence="9" type="ORF">NCTC10815_00921</name>
</gene>
<dbReference type="InterPro" id="IPR004391">
    <property type="entry name" value="Glu_race"/>
</dbReference>
<feature type="binding site" evidence="8">
    <location>
        <begin position="184"/>
        <end position="185"/>
    </location>
    <ligand>
        <name>substrate</name>
    </ligand>
</feature>
<keyword evidence="3 8" id="KW-0133">Cell shape</keyword>
<dbReference type="NCBIfam" id="NF002035">
    <property type="entry name" value="PRK00865.1-3"/>
    <property type="match status" value="1"/>
</dbReference>
<dbReference type="PANTHER" id="PTHR21198">
    <property type="entry name" value="GLUTAMATE RACEMASE"/>
    <property type="match status" value="1"/>
</dbReference>
<evidence type="ECO:0000256" key="3">
    <source>
        <dbReference type="ARBA" id="ARBA00022960"/>
    </source>
</evidence>
<dbReference type="GO" id="GO:0071555">
    <property type="term" value="P:cell wall organization"/>
    <property type="evidence" value="ECO:0007669"/>
    <property type="project" value="UniProtKB-KW"/>
</dbReference>
<accession>A0A378MBB3</accession>
<dbReference type="GO" id="GO:0042802">
    <property type="term" value="F:identical protein binding"/>
    <property type="evidence" value="ECO:0007669"/>
    <property type="project" value="UniProtKB-ARBA"/>
</dbReference>
<dbReference type="EMBL" id="UGPG01000001">
    <property type="protein sequence ID" value="STY43621.1"/>
    <property type="molecule type" value="Genomic_DNA"/>
</dbReference>
<dbReference type="InterPro" id="IPR018187">
    <property type="entry name" value="Asp/Glu_racemase_AS_1"/>
</dbReference>
<reference evidence="9 10" key="1">
    <citation type="submission" date="2018-06" db="EMBL/GenBank/DDBJ databases">
        <authorList>
            <consortium name="Pathogen Informatics"/>
            <person name="Doyle S."/>
        </authorList>
    </citation>
    <scope>NUCLEOTIDE SEQUENCE [LARGE SCALE GENOMIC DNA]</scope>
    <source>
        <strain evidence="10">NCTC 10815</strain>
    </source>
</reference>
<dbReference type="PROSITE" id="PS00923">
    <property type="entry name" value="ASP_GLU_RACEMASE_1"/>
    <property type="match status" value="1"/>
</dbReference>
<dbReference type="AlphaFoldDB" id="A0A378MBB3"/>
<dbReference type="GO" id="GO:0008360">
    <property type="term" value="P:regulation of cell shape"/>
    <property type="evidence" value="ECO:0007669"/>
    <property type="project" value="UniProtKB-KW"/>
</dbReference>
<evidence type="ECO:0000313" key="9">
    <source>
        <dbReference type="EMBL" id="STY43621.1"/>
    </source>
</evidence>
<feature type="binding site" evidence="8">
    <location>
        <begin position="73"/>
        <end position="74"/>
    </location>
    <ligand>
        <name>substrate</name>
    </ligand>
</feature>
<dbReference type="SUPFAM" id="SSF53681">
    <property type="entry name" value="Aspartate/glutamate racemase"/>
    <property type="match status" value="2"/>
</dbReference>
<evidence type="ECO:0000256" key="5">
    <source>
        <dbReference type="ARBA" id="ARBA00023235"/>
    </source>
</evidence>
<dbReference type="HAMAP" id="MF_00258">
    <property type="entry name" value="Glu_racemase"/>
    <property type="match status" value="1"/>
</dbReference>
<dbReference type="InterPro" id="IPR001920">
    <property type="entry name" value="Asp/Glu_race"/>
</dbReference>
<evidence type="ECO:0000256" key="2">
    <source>
        <dbReference type="ARBA" id="ARBA00013090"/>
    </source>
</evidence>
<sequence length="270" mass="29353">MKQAIGFIDSGVGGLTVVKEVLKQLPHEQIYYLGDTARCPYGPRKPEEVLKFTREMSHFLIDRGIKMLVIACNTATAAALVQIRAELDIPVIGVIQPGSRAALKESRNNKIAVLGTIGTVKSEAYPKALKRLNHQVEVDSLACPKFVSVVESGEYKSAIAKKVVAESLLPLKNTTIDTVILGCTHYPLLKPIIENFLGADVAVINSGEETASEVSALLDYHGLLDSGGDTIKHRFFTTGSTSIFKNLAEDWLGMQDMHIEHIKLGEGGKQ</sequence>
<comment type="function">
    <text evidence="8">Provides the (R)-glutamate required for cell wall biosynthesis.</text>
</comment>
<protein>
    <recommendedName>
        <fullName evidence="7 8">Glutamate racemase</fullName>
        <ecNumber evidence="2 8">5.1.1.3</ecNumber>
    </recommendedName>
</protein>
<dbReference type="Pfam" id="PF01177">
    <property type="entry name" value="Asp_Glu_race"/>
    <property type="match status" value="1"/>
</dbReference>
<keyword evidence="6 8" id="KW-0961">Cell wall biogenesis/degradation</keyword>
<dbReference type="GO" id="GO:0009252">
    <property type="term" value="P:peptidoglycan biosynthetic process"/>
    <property type="evidence" value="ECO:0007669"/>
    <property type="project" value="UniProtKB-UniRule"/>
</dbReference>
<proteinExistence type="inferred from homology"/>
<dbReference type="FunFam" id="3.40.50.1860:FF:000002">
    <property type="entry name" value="Glutamate racemase"/>
    <property type="match status" value="1"/>
</dbReference>
<feature type="binding site" evidence="8">
    <location>
        <begin position="9"/>
        <end position="10"/>
    </location>
    <ligand>
        <name>substrate</name>
    </ligand>
</feature>
<dbReference type="RefSeq" id="WP_003755234.1">
    <property type="nucleotide sequence ID" value="NZ_CABKNG010000001.1"/>
</dbReference>
<name>A0A378MBB3_LISGR</name>
<keyword evidence="5 8" id="KW-0413">Isomerase</keyword>
<dbReference type="GO" id="GO:0008881">
    <property type="term" value="F:glutamate racemase activity"/>
    <property type="evidence" value="ECO:0007669"/>
    <property type="project" value="UniProtKB-UniRule"/>
</dbReference>
<evidence type="ECO:0000256" key="4">
    <source>
        <dbReference type="ARBA" id="ARBA00022984"/>
    </source>
</evidence>
<comment type="pathway">
    <text evidence="8">Cell wall biogenesis; peptidoglycan biosynthesis.</text>
</comment>
<dbReference type="OrthoDB" id="9801055at2"/>
<dbReference type="Gene3D" id="3.40.50.1860">
    <property type="match status" value="2"/>
</dbReference>
<dbReference type="UniPathway" id="UPA00219"/>
<dbReference type="InterPro" id="IPR033134">
    <property type="entry name" value="Asp/Glu_racemase_AS_2"/>
</dbReference>
<comment type="catalytic activity">
    <reaction evidence="1 8">
        <text>L-glutamate = D-glutamate</text>
        <dbReference type="Rhea" id="RHEA:12813"/>
        <dbReference type="ChEBI" id="CHEBI:29985"/>
        <dbReference type="ChEBI" id="CHEBI:29986"/>
        <dbReference type="EC" id="5.1.1.3"/>
    </reaction>
</comment>
<feature type="active site" description="Proton donor/acceptor" evidence="8">
    <location>
        <position position="183"/>
    </location>
</feature>
<evidence type="ECO:0000256" key="8">
    <source>
        <dbReference type="HAMAP-Rule" id="MF_00258"/>
    </source>
</evidence>
<evidence type="ECO:0000313" key="10">
    <source>
        <dbReference type="Proteomes" id="UP000254879"/>
    </source>
</evidence>
<dbReference type="InterPro" id="IPR015942">
    <property type="entry name" value="Asp/Glu/hydantoin_racemase"/>
</dbReference>
<evidence type="ECO:0000256" key="6">
    <source>
        <dbReference type="ARBA" id="ARBA00023316"/>
    </source>
</evidence>
<dbReference type="PANTHER" id="PTHR21198:SF2">
    <property type="entry name" value="GLUTAMATE RACEMASE"/>
    <property type="match status" value="1"/>
</dbReference>